<reference evidence="2" key="1">
    <citation type="journal article" date="2019" name="Int. J. Syst. Evol. Microbiol.">
        <title>The Global Catalogue of Microorganisms (GCM) 10K type strain sequencing project: providing services to taxonomists for standard genome sequencing and annotation.</title>
        <authorList>
            <consortium name="The Broad Institute Genomics Platform"/>
            <consortium name="The Broad Institute Genome Sequencing Center for Infectious Disease"/>
            <person name="Wu L."/>
            <person name="Ma J."/>
        </authorList>
    </citation>
    <scope>NUCLEOTIDE SEQUENCE [LARGE SCALE GENOMIC DNA]</scope>
    <source>
        <strain evidence="2">JCM 17388</strain>
    </source>
</reference>
<organism evidence="1 2">
    <name type="scientific">Streptosporangium oxazolinicum</name>
    <dbReference type="NCBI Taxonomy" id="909287"/>
    <lineage>
        <taxon>Bacteria</taxon>
        <taxon>Bacillati</taxon>
        <taxon>Actinomycetota</taxon>
        <taxon>Actinomycetes</taxon>
        <taxon>Streptosporangiales</taxon>
        <taxon>Streptosporangiaceae</taxon>
        <taxon>Streptosporangium</taxon>
    </lineage>
</organism>
<dbReference type="Proteomes" id="UP001501251">
    <property type="component" value="Unassembled WGS sequence"/>
</dbReference>
<dbReference type="EMBL" id="BAABAQ010000008">
    <property type="protein sequence ID" value="GAA4197164.1"/>
    <property type="molecule type" value="Genomic_DNA"/>
</dbReference>
<name>A0ABP8B414_9ACTN</name>
<proteinExistence type="predicted"/>
<comment type="caution">
    <text evidence="1">The sequence shown here is derived from an EMBL/GenBank/DDBJ whole genome shotgun (WGS) entry which is preliminary data.</text>
</comment>
<evidence type="ECO:0000313" key="1">
    <source>
        <dbReference type="EMBL" id="GAA4197164.1"/>
    </source>
</evidence>
<evidence type="ECO:0000313" key="2">
    <source>
        <dbReference type="Proteomes" id="UP001501251"/>
    </source>
</evidence>
<gene>
    <name evidence="1" type="ORF">GCM10022252_45690</name>
</gene>
<keyword evidence="2" id="KW-1185">Reference proteome</keyword>
<sequence length="72" mass="8066">MGWRLLNRGALSDGLRGFIEIRATTHIVRREAQGEGFGDPIGRIDRIRMIIDICHTLPANFRPTPGRLQAGK</sequence>
<protein>
    <submittedName>
        <fullName evidence="1">Uncharacterized protein</fullName>
    </submittedName>
</protein>
<accession>A0ABP8B414</accession>